<dbReference type="InterPro" id="IPR038765">
    <property type="entry name" value="Papain-like_cys_pep_sf"/>
</dbReference>
<sequence length="295" mass="32734">MKIKKRAISIFIATLVIFTMLPKDIAHAAKAGDVWYISQVQDVGWQNAVSDGQTSGTIGLGKRLETFRMEVNPSASYTIEYQAHVQDRGWLPWNKSGENAGTIGESLRLEAIKIKLKDKVTGADPGIDIFYRVHVEHTGWLPWQKNGEIAGTVGQARRIEAMEVQIRTRGDYPNTTTPTIDRGQAIVDQARAHKSLVSYVYGADNQSNHVFDCSSFTKHIFAHQGLSLGRTTWNQMNQGSVVSRADLKAGDLVFTIGGNHVGIYTSNGQMIHNSREGVNVIEGPIYDFYTARRVQ</sequence>
<dbReference type="GO" id="GO:0008234">
    <property type="term" value="F:cysteine-type peptidase activity"/>
    <property type="evidence" value="ECO:0007669"/>
    <property type="project" value="UniProtKB-KW"/>
</dbReference>
<dbReference type="PROSITE" id="PS51935">
    <property type="entry name" value="NLPC_P60"/>
    <property type="match status" value="1"/>
</dbReference>
<comment type="similarity">
    <text evidence="1">Belongs to the peptidase C40 family.</text>
</comment>
<dbReference type="SUPFAM" id="SSF54001">
    <property type="entry name" value="Cysteine proteinases"/>
    <property type="match status" value="1"/>
</dbReference>
<evidence type="ECO:0000256" key="2">
    <source>
        <dbReference type="ARBA" id="ARBA00022670"/>
    </source>
</evidence>
<keyword evidence="3" id="KW-0378">Hydrolase</keyword>
<keyword evidence="4" id="KW-0788">Thiol protease</keyword>
<dbReference type="STRING" id="94869.SAMN04488529_101724"/>
<keyword evidence="2" id="KW-0645">Protease</keyword>
<dbReference type="Gene3D" id="3.90.1720.10">
    <property type="entry name" value="endopeptidase domain like (from Nostoc punctiforme)"/>
    <property type="match status" value="1"/>
</dbReference>
<feature type="chain" id="PRO_5011621361" evidence="5">
    <location>
        <begin position="29"/>
        <end position="295"/>
    </location>
</feature>
<evidence type="ECO:0000256" key="4">
    <source>
        <dbReference type="ARBA" id="ARBA00022807"/>
    </source>
</evidence>
<evidence type="ECO:0000256" key="5">
    <source>
        <dbReference type="SAM" id="SignalP"/>
    </source>
</evidence>
<name>A0A1H0N802_9CLOT</name>
<keyword evidence="5" id="KW-0732">Signal</keyword>
<accession>A0A1H0N802</accession>
<dbReference type="InterPro" id="IPR051202">
    <property type="entry name" value="Peptidase_C40"/>
</dbReference>
<keyword evidence="8" id="KW-1185">Reference proteome</keyword>
<dbReference type="Pfam" id="PF07538">
    <property type="entry name" value="ChW"/>
    <property type="match status" value="3"/>
</dbReference>
<proteinExistence type="inferred from homology"/>
<dbReference type="Pfam" id="PF00877">
    <property type="entry name" value="NLPC_P60"/>
    <property type="match status" value="1"/>
</dbReference>
<gene>
    <name evidence="7" type="ORF">SAMN04488529_101724</name>
</gene>
<protein>
    <submittedName>
        <fullName evidence="7">Hydrophobic W protein</fullName>
    </submittedName>
</protein>
<dbReference type="PANTHER" id="PTHR47053:SF1">
    <property type="entry name" value="MUREIN DD-ENDOPEPTIDASE MEPH-RELATED"/>
    <property type="match status" value="1"/>
</dbReference>
<evidence type="ECO:0000313" key="8">
    <source>
        <dbReference type="Proteomes" id="UP000198597"/>
    </source>
</evidence>
<evidence type="ECO:0000259" key="6">
    <source>
        <dbReference type="PROSITE" id="PS51935"/>
    </source>
</evidence>
<dbReference type="SMART" id="SM00728">
    <property type="entry name" value="ChW"/>
    <property type="match status" value="3"/>
</dbReference>
<dbReference type="GO" id="GO:0006508">
    <property type="term" value="P:proteolysis"/>
    <property type="evidence" value="ECO:0007669"/>
    <property type="project" value="UniProtKB-KW"/>
</dbReference>
<dbReference type="EMBL" id="FNJM01000001">
    <property type="protein sequence ID" value="SDO88666.1"/>
    <property type="molecule type" value="Genomic_DNA"/>
</dbReference>
<evidence type="ECO:0000256" key="1">
    <source>
        <dbReference type="ARBA" id="ARBA00007074"/>
    </source>
</evidence>
<dbReference type="InterPro" id="IPR000064">
    <property type="entry name" value="NLP_P60_dom"/>
</dbReference>
<reference evidence="7 8" key="1">
    <citation type="submission" date="2016-10" db="EMBL/GenBank/DDBJ databases">
        <authorList>
            <person name="de Groot N.N."/>
        </authorList>
    </citation>
    <scope>NUCLEOTIDE SEQUENCE [LARGE SCALE GENOMIC DNA]</scope>
    <source>
        <strain evidence="7 8">DSM 12272</strain>
    </source>
</reference>
<evidence type="ECO:0000256" key="3">
    <source>
        <dbReference type="ARBA" id="ARBA00022801"/>
    </source>
</evidence>
<dbReference type="InterPro" id="IPR006637">
    <property type="entry name" value="ChW"/>
</dbReference>
<organism evidence="7 8">
    <name type="scientific">Clostridium gasigenes</name>
    <dbReference type="NCBI Taxonomy" id="94869"/>
    <lineage>
        <taxon>Bacteria</taxon>
        <taxon>Bacillati</taxon>
        <taxon>Bacillota</taxon>
        <taxon>Clostridia</taxon>
        <taxon>Eubacteriales</taxon>
        <taxon>Clostridiaceae</taxon>
        <taxon>Clostridium</taxon>
    </lineage>
</organism>
<evidence type="ECO:0000313" key="7">
    <source>
        <dbReference type="EMBL" id="SDO88666.1"/>
    </source>
</evidence>
<dbReference type="RefSeq" id="WP_175490754.1">
    <property type="nucleotide sequence ID" value="NZ_FNJM01000001.1"/>
</dbReference>
<dbReference type="PANTHER" id="PTHR47053">
    <property type="entry name" value="MUREIN DD-ENDOPEPTIDASE MEPH-RELATED"/>
    <property type="match status" value="1"/>
</dbReference>
<feature type="signal peptide" evidence="5">
    <location>
        <begin position="1"/>
        <end position="28"/>
    </location>
</feature>
<feature type="domain" description="NlpC/P60" evidence="6">
    <location>
        <begin position="180"/>
        <end position="295"/>
    </location>
</feature>
<dbReference type="AlphaFoldDB" id="A0A1H0N802"/>
<dbReference type="Proteomes" id="UP000198597">
    <property type="component" value="Unassembled WGS sequence"/>
</dbReference>